<evidence type="ECO:0000256" key="5">
    <source>
        <dbReference type="ARBA" id="ARBA00048542"/>
    </source>
</evidence>
<evidence type="ECO:0000256" key="3">
    <source>
        <dbReference type="ARBA" id="ARBA00023002"/>
    </source>
</evidence>
<feature type="domain" description="Flavodoxin-like fold" evidence="7">
    <location>
        <begin position="5"/>
        <end position="201"/>
    </location>
</feature>
<comment type="catalytic activity">
    <reaction evidence="5">
        <text>N,N-dimethyl-1,4-phenylenediamine + anthranilate + 2 NAD(+) = 2-(4-dimethylaminophenyl)diazenylbenzoate + 2 NADH + 2 H(+)</text>
        <dbReference type="Rhea" id="RHEA:55872"/>
        <dbReference type="ChEBI" id="CHEBI:15378"/>
        <dbReference type="ChEBI" id="CHEBI:15783"/>
        <dbReference type="ChEBI" id="CHEBI:16567"/>
        <dbReference type="ChEBI" id="CHEBI:57540"/>
        <dbReference type="ChEBI" id="CHEBI:57945"/>
        <dbReference type="ChEBI" id="CHEBI:71579"/>
        <dbReference type="EC" id="1.7.1.17"/>
    </reaction>
    <physiologicalReaction direction="right-to-left" evidence="5">
        <dbReference type="Rhea" id="RHEA:55874"/>
    </physiologicalReaction>
</comment>
<dbReference type="Pfam" id="PF02525">
    <property type="entry name" value="Flavodoxin_2"/>
    <property type="match status" value="1"/>
</dbReference>
<dbReference type="HAMAP" id="MF_01216">
    <property type="entry name" value="Azoreductase_type1"/>
    <property type="match status" value="1"/>
</dbReference>
<evidence type="ECO:0000313" key="8">
    <source>
        <dbReference type="EMBL" id="GAA4520299.1"/>
    </source>
</evidence>
<evidence type="ECO:0000259" key="7">
    <source>
        <dbReference type="Pfam" id="PF02525"/>
    </source>
</evidence>
<comment type="caution">
    <text evidence="8">The sequence shown here is derived from an EMBL/GenBank/DDBJ whole genome shotgun (WGS) entry which is preliminary data.</text>
</comment>
<evidence type="ECO:0000313" key="9">
    <source>
        <dbReference type="Proteomes" id="UP001500394"/>
    </source>
</evidence>
<keyword evidence="9" id="KW-1185">Reference proteome</keyword>
<keyword evidence="3 6" id="KW-0560">Oxidoreductase</keyword>
<dbReference type="InterPro" id="IPR023048">
    <property type="entry name" value="NADH:quinone_OxRdtase_FMN_depd"/>
</dbReference>
<dbReference type="EC" id="1.6.5.-" evidence="6"/>
<comment type="function">
    <text evidence="6">Also exhibits azoreductase activity. Catalyzes the reductive cleavage of the azo bond in aromatic azo compounds to the corresponding amines.</text>
</comment>
<comment type="similarity">
    <text evidence="6">Belongs to the azoreductase type 1 family.</text>
</comment>
<comment type="catalytic activity">
    <reaction evidence="6">
        <text>2 a quinone + NADH + H(+) = 2 a 1,4-benzosemiquinone + NAD(+)</text>
        <dbReference type="Rhea" id="RHEA:65952"/>
        <dbReference type="ChEBI" id="CHEBI:15378"/>
        <dbReference type="ChEBI" id="CHEBI:57540"/>
        <dbReference type="ChEBI" id="CHEBI:57945"/>
        <dbReference type="ChEBI" id="CHEBI:132124"/>
        <dbReference type="ChEBI" id="CHEBI:134225"/>
    </reaction>
</comment>
<comment type="function">
    <text evidence="6">Quinone reductase that provides resistance to thiol-specific stress caused by electrophilic quinones.</text>
</comment>
<evidence type="ECO:0000256" key="1">
    <source>
        <dbReference type="ARBA" id="ARBA00022630"/>
    </source>
</evidence>
<accession>A0ABP8R7M8</accession>
<dbReference type="Proteomes" id="UP001500394">
    <property type="component" value="Unassembled WGS sequence"/>
</dbReference>
<organism evidence="8 9">
    <name type="scientific">Sphingobacterium thermophilum</name>
    <dbReference type="NCBI Taxonomy" id="768534"/>
    <lineage>
        <taxon>Bacteria</taxon>
        <taxon>Pseudomonadati</taxon>
        <taxon>Bacteroidota</taxon>
        <taxon>Sphingobacteriia</taxon>
        <taxon>Sphingobacteriales</taxon>
        <taxon>Sphingobacteriaceae</taxon>
        <taxon>Sphingobacterium</taxon>
    </lineage>
</organism>
<evidence type="ECO:0000256" key="2">
    <source>
        <dbReference type="ARBA" id="ARBA00022643"/>
    </source>
</evidence>
<dbReference type="PANTHER" id="PTHR43741">
    <property type="entry name" value="FMN-DEPENDENT NADH-AZOREDUCTASE 1"/>
    <property type="match status" value="1"/>
</dbReference>
<name>A0ABP8R7M8_9SPHI</name>
<gene>
    <name evidence="6" type="primary">azoR</name>
    <name evidence="8" type="ORF">GCM10023173_24440</name>
</gene>
<sequence length="209" mass="23950">MKASMNIVRLISSFREKDSYSIRLGDALIDKLKKENPVQLVEKNFTLDPPPYLQQQHIQAFATPIDQLSDEQKLARAYSDQAIEELLAADVLIVEVPMYNFTIPATLKSWIDQIARSGITFRYTEKGAIGLLQNKKVYLIIASGGVYSDKEMQAFDFTESYLKYVFQFMGITDIVTYRVEGTAIPELKNQAWQKALKQLEEKPEFTFTM</sequence>
<comment type="subunit">
    <text evidence="6">Homodimer.</text>
</comment>
<reference evidence="9" key="1">
    <citation type="journal article" date="2019" name="Int. J. Syst. Evol. Microbiol.">
        <title>The Global Catalogue of Microorganisms (GCM) 10K type strain sequencing project: providing services to taxonomists for standard genome sequencing and annotation.</title>
        <authorList>
            <consortium name="The Broad Institute Genomics Platform"/>
            <consortium name="The Broad Institute Genome Sequencing Center for Infectious Disease"/>
            <person name="Wu L."/>
            <person name="Ma J."/>
        </authorList>
    </citation>
    <scope>NUCLEOTIDE SEQUENCE [LARGE SCALE GENOMIC DNA]</scope>
    <source>
        <strain evidence="9">JCM 17858</strain>
    </source>
</reference>
<dbReference type="Gene3D" id="3.40.50.360">
    <property type="match status" value="1"/>
</dbReference>
<evidence type="ECO:0000256" key="4">
    <source>
        <dbReference type="ARBA" id="ARBA00023027"/>
    </source>
</evidence>
<proteinExistence type="inferred from homology"/>
<feature type="binding site" evidence="6">
    <location>
        <begin position="19"/>
        <end position="21"/>
    </location>
    <ligand>
        <name>FMN</name>
        <dbReference type="ChEBI" id="CHEBI:58210"/>
    </ligand>
</feature>
<dbReference type="InterPro" id="IPR003680">
    <property type="entry name" value="Flavodoxin_fold"/>
</dbReference>
<dbReference type="InterPro" id="IPR029039">
    <property type="entry name" value="Flavoprotein-like_sf"/>
</dbReference>
<dbReference type="InterPro" id="IPR050104">
    <property type="entry name" value="FMN-dep_NADH:Q_OxRdtase_AzoR1"/>
</dbReference>
<keyword evidence="4 6" id="KW-0520">NAD</keyword>
<feature type="binding site" evidence="6">
    <location>
        <position position="13"/>
    </location>
    <ligand>
        <name>FMN</name>
        <dbReference type="ChEBI" id="CHEBI:58210"/>
    </ligand>
</feature>
<dbReference type="EMBL" id="BAABGR010000036">
    <property type="protein sequence ID" value="GAA4520299.1"/>
    <property type="molecule type" value="Genomic_DNA"/>
</dbReference>
<keyword evidence="1 6" id="KW-0285">Flavoprotein</keyword>
<dbReference type="EC" id="1.7.1.17" evidence="6"/>
<protein>
    <recommendedName>
        <fullName evidence="6">FMN dependent NADH:quinone oxidoreductase</fullName>
        <ecNumber evidence="6">1.6.5.-</ecNumber>
    </recommendedName>
    <alternativeName>
        <fullName evidence="6">Azo-dye reductase</fullName>
    </alternativeName>
    <alternativeName>
        <fullName evidence="6">FMN-dependent NADH-azo compound oxidoreductase</fullName>
    </alternativeName>
    <alternativeName>
        <fullName evidence="6">FMN-dependent NADH-azoreductase</fullName>
        <ecNumber evidence="6">1.7.1.17</ecNumber>
    </alternativeName>
</protein>
<dbReference type="PANTHER" id="PTHR43741:SF4">
    <property type="entry name" value="FMN-DEPENDENT NADH:QUINONE OXIDOREDUCTASE"/>
    <property type="match status" value="1"/>
</dbReference>
<feature type="binding site" evidence="6">
    <location>
        <begin position="98"/>
        <end position="101"/>
    </location>
    <ligand>
        <name>FMN</name>
        <dbReference type="ChEBI" id="CHEBI:58210"/>
    </ligand>
</feature>
<comment type="caution">
    <text evidence="6">Lacks conserved residue(s) required for the propagation of feature annotation.</text>
</comment>
<keyword evidence="2 6" id="KW-0288">FMN</keyword>
<comment type="cofactor">
    <cofactor evidence="6">
        <name>FMN</name>
        <dbReference type="ChEBI" id="CHEBI:58210"/>
    </cofactor>
    <text evidence="6">Binds 1 FMN per subunit.</text>
</comment>
<evidence type="ECO:0000256" key="6">
    <source>
        <dbReference type="HAMAP-Rule" id="MF_01216"/>
    </source>
</evidence>
<dbReference type="SUPFAM" id="SSF52218">
    <property type="entry name" value="Flavoproteins"/>
    <property type="match status" value="1"/>
</dbReference>